<organism evidence="3 4">
    <name type="scientific">Natronocella acetinitrilica</name>
    <dbReference type="NCBI Taxonomy" id="414046"/>
    <lineage>
        <taxon>Bacteria</taxon>
        <taxon>Pseudomonadati</taxon>
        <taxon>Pseudomonadota</taxon>
        <taxon>Gammaproteobacteria</taxon>
        <taxon>Chromatiales</taxon>
        <taxon>Ectothiorhodospiraceae</taxon>
        <taxon>Natronocella</taxon>
    </lineage>
</organism>
<dbReference type="AlphaFoldDB" id="A0AAE3G551"/>
<evidence type="ECO:0000313" key="4">
    <source>
        <dbReference type="Proteomes" id="UP001205843"/>
    </source>
</evidence>
<dbReference type="InterPro" id="IPR036188">
    <property type="entry name" value="FAD/NAD-bd_sf"/>
</dbReference>
<dbReference type="PANTHER" id="PTHR13847:SF289">
    <property type="entry name" value="GLYCINE OXIDASE"/>
    <property type="match status" value="1"/>
</dbReference>
<name>A0AAE3G551_9GAMM</name>
<dbReference type="InterPro" id="IPR006076">
    <property type="entry name" value="FAD-dep_OxRdtase"/>
</dbReference>
<dbReference type="Proteomes" id="UP001205843">
    <property type="component" value="Unassembled WGS sequence"/>
</dbReference>
<evidence type="ECO:0000259" key="2">
    <source>
        <dbReference type="Pfam" id="PF01266"/>
    </source>
</evidence>
<dbReference type="SUPFAM" id="SSF54373">
    <property type="entry name" value="FAD-linked reductases, C-terminal domain"/>
    <property type="match status" value="1"/>
</dbReference>
<gene>
    <name evidence="3" type="ORF">J2T57_002707</name>
</gene>
<dbReference type="PANTHER" id="PTHR13847">
    <property type="entry name" value="SARCOSINE DEHYDROGENASE-RELATED"/>
    <property type="match status" value="1"/>
</dbReference>
<dbReference type="RefSeq" id="WP_253479107.1">
    <property type="nucleotide sequence ID" value="NZ_JALJXV010000006.1"/>
</dbReference>
<keyword evidence="1" id="KW-0560">Oxidoreductase</keyword>
<accession>A0AAE3G551</accession>
<dbReference type="Gene3D" id="3.30.9.10">
    <property type="entry name" value="D-Amino Acid Oxidase, subunit A, domain 2"/>
    <property type="match status" value="1"/>
</dbReference>
<keyword evidence="4" id="KW-1185">Reference proteome</keyword>
<dbReference type="GO" id="GO:0005737">
    <property type="term" value="C:cytoplasm"/>
    <property type="evidence" value="ECO:0007669"/>
    <property type="project" value="TreeGrafter"/>
</dbReference>
<dbReference type="EMBL" id="JALJXV010000006">
    <property type="protein sequence ID" value="MCP1675557.1"/>
    <property type="molecule type" value="Genomic_DNA"/>
</dbReference>
<proteinExistence type="predicted"/>
<comment type="caution">
    <text evidence="3">The sequence shown here is derived from an EMBL/GenBank/DDBJ whole genome shotgun (WGS) entry which is preliminary data.</text>
</comment>
<evidence type="ECO:0000256" key="1">
    <source>
        <dbReference type="ARBA" id="ARBA00023002"/>
    </source>
</evidence>
<protein>
    <submittedName>
        <fullName evidence="3">Glycine/D-amino acid oxidase-like deaminating enzyme</fullName>
    </submittedName>
</protein>
<dbReference type="Pfam" id="PF01266">
    <property type="entry name" value="DAO"/>
    <property type="match status" value="1"/>
</dbReference>
<dbReference type="Gene3D" id="3.50.50.60">
    <property type="entry name" value="FAD/NAD(P)-binding domain"/>
    <property type="match status" value="1"/>
</dbReference>
<reference evidence="3" key="1">
    <citation type="submission" date="2022-03" db="EMBL/GenBank/DDBJ databases">
        <title>Genomic Encyclopedia of Type Strains, Phase III (KMG-III): the genomes of soil and plant-associated and newly described type strains.</title>
        <authorList>
            <person name="Whitman W."/>
        </authorList>
    </citation>
    <scope>NUCLEOTIDE SEQUENCE</scope>
    <source>
        <strain evidence="3">ANL 6-2</strain>
    </source>
</reference>
<sequence>MRHVDVIIVGQGLAGSLLYHALTRLGQRVVVVDAGLDQAASMAAAGAMNPCASPRYTAPTPLNTWLGAARSTWLGLSESMGLRLYRRQRLIRLFRQANEAERVEQRRADPAVAAVLSEPRPDSPTGLAAAPGHVEIDAGQVDLPAYIQQTRQDLHQRGNLLEATFDTADLKTVPDGMCWGSTRARAVVLCQGAAARRLPGLDALPWRISRGVALTLEGQDGWPSYAVNRGKSLIPLTDGRYWLGATYDRCLDDLEPSAANQRELLRALDRLLASPGEPEVVDQRAGIRAGSHTGFPFCARLPGDRALYLFSGLGSRGTLLGPHCANTLARHLSHGESLPDAWNPWIS</sequence>
<dbReference type="GO" id="GO:0016491">
    <property type="term" value="F:oxidoreductase activity"/>
    <property type="evidence" value="ECO:0007669"/>
    <property type="project" value="UniProtKB-KW"/>
</dbReference>
<evidence type="ECO:0000313" key="3">
    <source>
        <dbReference type="EMBL" id="MCP1675557.1"/>
    </source>
</evidence>
<feature type="domain" description="FAD dependent oxidoreductase" evidence="2">
    <location>
        <begin position="5"/>
        <end position="330"/>
    </location>
</feature>
<dbReference type="SUPFAM" id="SSF51971">
    <property type="entry name" value="Nucleotide-binding domain"/>
    <property type="match status" value="1"/>
</dbReference>